<keyword evidence="1 3" id="KW-0732">Signal</keyword>
<feature type="signal peptide" evidence="3">
    <location>
        <begin position="1"/>
        <end position="22"/>
    </location>
</feature>
<comment type="caution">
    <text evidence="5">The sequence shown here is derived from an EMBL/GenBank/DDBJ whole genome shotgun (WGS) entry which is preliminary data.</text>
</comment>
<dbReference type="PANTHER" id="PTHR10161:SF14">
    <property type="entry name" value="TARTRATE-RESISTANT ACID PHOSPHATASE TYPE 5"/>
    <property type="match status" value="1"/>
</dbReference>
<dbReference type="Gene3D" id="3.60.21.10">
    <property type="match status" value="2"/>
</dbReference>
<dbReference type="Proteomes" id="UP000798808">
    <property type="component" value="Unassembled WGS sequence"/>
</dbReference>
<evidence type="ECO:0000259" key="4">
    <source>
        <dbReference type="Pfam" id="PF00149"/>
    </source>
</evidence>
<feature type="chain" id="PRO_5046049499" description="Calcineurin-like phosphoesterase domain-containing protein" evidence="3">
    <location>
        <begin position="23"/>
        <end position="1239"/>
    </location>
</feature>
<dbReference type="EMBL" id="SMLW01000647">
    <property type="protein sequence ID" value="MTI27906.1"/>
    <property type="molecule type" value="Genomic_DNA"/>
</dbReference>
<dbReference type="InterPro" id="IPR051558">
    <property type="entry name" value="Metallophosphoesterase_PAP"/>
</dbReference>
<feature type="domain" description="Calcineurin-like phosphoesterase" evidence="4">
    <location>
        <begin position="33"/>
        <end position="231"/>
    </location>
</feature>
<keyword evidence="2" id="KW-0378">Hydrolase</keyword>
<evidence type="ECO:0000313" key="5">
    <source>
        <dbReference type="EMBL" id="MTI27906.1"/>
    </source>
</evidence>
<evidence type="ECO:0000256" key="2">
    <source>
        <dbReference type="ARBA" id="ARBA00022801"/>
    </source>
</evidence>
<organism evidence="5 6">
    <name type="scientific">Fulvivirga kasyanovii</name>
    <dbReference type="NCBI Taxonomy" id="396812"/>
    <lineage>
        <taxon>Bacteria</taxon>
        <taxon>Pseudomonadati</taxon>
        <taxon>Bacteroidota</taxon>
        <taxon>Cytophagia</taxon>
        <taxon>Cytophagales</taxon>
        <taxon>Fulvivirgaceae</taxon>
        <taxon>Fulvivirga</taxon>
    </lineage>
</organism>
<dbReference type="RefSeq" id="WP_155174906.1">
    <property type="nucleotide sequence ID" value="NZ_BAAAFL010000012.1"/>
</dbReference>
<proteinExistence type="predicted"/>
<evidence type="ECO:0000256" key="1">
    <source>
        <dbReference type="ARBA" id="ARBA00022729"/>
    </source>
</evidence>
<evidence type="ECO:0000313" key="6">
    <source>
        <dbReference type="Proteomes" id="UP000798808"/>
    </source>
</evidence>
<sequence>MKKSFVLGILILVCTLSGYSQPNSSDTLTYSVFLVGDAGKITQGQKKIFEVLKQQLDSAGDKSSLIFLGDNLYPKGMPPSYSLDREASEAAIDKQLALTTGYAGKYFFIPGNHDWAQGRSYGWSYLQNQEDYIEGKAEGVNVFLPDNGCPGPVAVSLNEEIELIIIDTQWFLHGWDKPNELQGDCPTGNPIEVLQLMDDIIKRNPEKKIIVATHHPMYSYGNHGGFNTVKDHFFPLTELAPPLYIPMPVVGSIYPFFRKVFGNIQDISHPTYRGMRNSMVNIFDNYPGLIHVSGHEHALEYIYKDSIHYIVSGSGCKTEYVRTKGFAEYTESVYGFARLDFYKNGEVKVEYWKPAKDDEPSGKLAFEKTLYKKPFQPKLTTEEFERKFNLKDSVAVANASNQYGMKKGLGEALMGENYRAEWKQKIEIPVFDIGSEHGGLKIVQRGGGMQTKSLRLEAANGKQYVLRSIEKYPENAVPAFLRETFAVDLVQDQISAAHPYGAFVVPGLADAVGIYHTNPKLVYIPDDPRFGEYQKTFANTLALYEERPDDDWSDAPFFGNSEKIVSTSKVLDKLIDDNDNEVDQKFTLKSRLFDLVIGDWDRHDDQWRWARFDKEDEKGDIYRPIPRDRDQAFFVNEGLLPSLVSRKWALPKLEGFDYDVRWPSGFMFNARYFDRSFLTGLSKEDWIATVRAIQDSLTDAKIEEAIRQWPDSIYALHGEEVVAKIKSRRDKLEQYAIEHYLFLAEEVDVVGSDKHEYFHVTRHENGDVHVVVRKMKKDGEKKKKIYDRLFNKEETREIRLYGLGGEDEFLIEGESKGGIKIRVIGGEDEDILKDRSHVAGLGKKNIFYDTRLGNEFEFNSESKKRLSDNPEVHRYDRKAYKYDVLMPLVTGNLNPDDGLFIGGGFMYTTHGFRKEPYKSKHTLLASYALKTSSYDFRYTGDFTHAISDWNLSVKLSVKQPNYVNNFFGLGNETEFNQDIDEVTNVGRPISYYRLRFQEVSSEVGLYKKIGGFATFSVSHKYQAIEIEDTDDDDRFITDFNNATGAVDFDVYKGYTGGALNLTFDKRNSAQLTTAGVFWNNEASVLTGISNAEKTFSSFNSALAFYYTLRLPSSFTLATRFGFGSNFGDYEFYQAQILDGKSELRGYRKTRFYGDTKFYNNFEARWNLFSFRTYIFPASMGILAFNDIGRVWLDGEDSSLWHHGYGGGLWIAPFNTTVVSAEVGHSEEETLFYIRLGFMF</sequence>
<dbReference type="InterPro" id="IPR029052">
    <property type="entry name" value="Metallo-depent_PP-like"/>
</dbReference>
<dbReference type="InterPro" id="IPR004843">
    <property type="entry name" value="Calcineurin-like_PHP"/>
</dbReference>
<protein>
    <recommendedName>
        <fullName evidence="4">Calcineurin-like phosphoesterase domain-containing protein</fullName>
    </recommendedName>
</protein>
<name>A0ABW9RVH9_9BACT</name>
<keyword evidence="6" id="KW-1185">Reference proteome</keyword>
<dbReference type="PANTHER" id="PTHR10161">
    <property type="entry name" value="TARTRATE-RESISTANT ACID PHOSPHATASE TYPE 5"/>
    <property type="match status" value="1"/>
</dbReference>
<gene>
    <name evidence="5" type="ORF">E1163_23315</name>
</gene>
<dbReference type="Pfam" id="PF00149">
    <property type="entry name" value="Metallophos"/>
    <property type="match status" value="1"/>
</dbReference>
<accession>A0ABW9RVH9</accession>
<dbReference type="SUPFAM" id="SSF56300">
    <property type="entry name" value="Metallo-dependent phosphatases"/>
    <property type="match status" value="1"/>
</dbReference>
<evidence type="ECO:0000256" key="3">
    <source>
        <dbReference type="SAM" id="SignalP"/>
    </source>
</evidence>
<reference evidence="5 6" key="1">
    <citation type="submission" date="2019-02" db="EMBL/GenBank/DDBJ databases">
        <authorList>
            <person name="Goldberg S.R."/>
            <person name="Haltli B.A."/>
            <person name="Correa H."/>
            <person name="Russell K.G."/>
        </authorList>
    </citation>
    <scope>NUCLEOTIDE SEQUENCE [LARGE SCALE GENOMIC DNA]</scope>
    <source>
        <strain evidence="5 6">JCM 16186</strain>
    </source>
</reference>